<evidence type="ECO:0000256" key="1">
    <source>
        <dbReference type="SAM" id="Coils"/>
    </source>
</evidence>
<evidence type="ECO:0000313" key="3">
    <source>
        <dbReference type="Proteomes" id="UP000054279"/>
    </source>
</evidence>
<gene>
    <name evidence="2" type="ORF">M422DRAFT_264839</name>
</gene>
<sequence length="123" mass="13841">MTTEAERLSTLELTLAEERLKTKQIENQLQQLIELLNPTRAAIELAPPGNAPSVQVMDEDTPGNPFSTPAVFTFRLLDAPFKTSRLILVFRLEAQDMGLQFLDDLFEIIYFATKLTVVGFLNV</sequence>
<proteinExistence type="predicted"/>
<dbReference type="EMBL" id="KN837215">
    <property type="protein sequence ID" value="KIJ33283.1"/>
    <property type="molecule type" value="Genomic_DNA"/>
</dbReference>
<protein>
    <submittedName>
        <fullName evidence="2">Uncharacterized protein</fullName>
    </submittedName>
</protein>
<dbReference type="Proteomes" id="UP000054279">
    <property type="component" value="Unassembled WGS sequence"/>
</dbReference>
<accession>A0A0C9TSL9</accession>
<dbReference type="HOGENOM" id="CLU_2016666_0_0_1"/>
<organism evidence="2 3">
    <name type="scientific">Sphaerobolus stellatus (strain SS14)</name>
    <dbReference type="NCBI Taxonomy" id="990650"/>
    <lineage>
        <taxon>Eukaryota</taxon>
        <taxon>Fungi</taxon>
        <taxon>Dikarya</taxon>
        <taxon>Basidiomycota</taxon>
        <taxon>Agaricomycotina</taxon>
        <taxon>Agaricomycetes</taxon>
        <taxon>Phallomycetidae</taxon>
        <taxon>Geastrales</taxon>
        <taxon>Sphaerobolaceae</taxon>
        <taxon>Sphaerobolus</taxon>
    </lineage>
</organism>
<dbReference type="AlphaFoldDB" id="A0A0C9TSL9"/>
<evidence type="ECO:0000313" key="2">
    <source>
        <dbReference type="EMBL" id="KIJ33283.1"/>
    </source>
</evidence>
<feature type="coiled-coil region" evidence="1">
    <location>
        <begin position="8"/>
        <end position="35"/>
    </location>
</feature>
<keyword evidence="3" id="KW-1185">Reference proteome</keyword>
<name>A0A0C9TSL9_SPHS4</name>
<reference evidence="2 3" key="1">
    <citation type="submission" date="2014-06" db="EMBL/GenBank/DDBJ databases">
        <title>Evolutionary Origins and Diversification of the Mycorrhizal Mutualists.</title>
        <authorList>
            <consortium name="DOE Joint Genome Institute"/>
            <consortium name="Mycorrhizal Genomics Consortium"/>
            <person name="Kohler A."/>
            <person name="Kuo A."/>
            <person name="Nagy L.G."/>
            <person name="Floudas D."/>
            <person name="Copeland A."/>
            <person name="Barry K.W."/>
            <person name="Cichocki N."/>
            <person name="Veneault-Fourrey C."/>
            <person name="LaButti K."/>
            <person name="Lindquist E.A."/>
            <person name="Lipzen A."/>
            <person name="Lundell T."/>
            <person name="Morin E."/>
            <person name="Murat C."/>
            <person name="Riley R."/>
            <person name="Ohm R."/>
            <person name="Sun H."/>
            <person name="Tunlid A."/>
            <person name="Henrissat B."/>
            <person name="Grigoriev I.V."/>
            <person name="Hibbett D.S."/>
            <person name="Martin F."/>
        </authorList>
    </citation>
    <scope>NUCLEOTIDE SEQUENCE [LARGE SCALE GENOMIC DNA]</scope>
    <source>
        <strain evidence="2 3">SS14</strain>
    </source>
</reference>
<keyword evidence="1" id="KW-0175">Coiled coil</keyword>